<protein>
    <submittedName>
        <fullName evidence="1">Uncharacterized protein</fullName>
    </submittedName>
</protein>
<gene>
    <name evidence="1" type="ORF">MCC10004_0718</name>
    <name evidence="2" type="ORF">MCC10119_2092</name>
</gene>
<comment type="caution">
    <text evidence="1">The sequence shown here is derived from an EMBL/GenBank/DDBJ whole genome shotgun (WGS) entry which is preliminary data.</text>
</comment>
<dbReference type="Proteomes" id="UP000292729">
    <property type="component" value="Unassembled WGS sequence"/>
</dbReference>
<reference evidence="1" key="2">
    <citation type="submission" date="2019-02" db="EMBL/GenBank/DDBJ databases">
        <authorList>
            <person name="Odamaki T."/>
        </authorList>
    </citation>
    <scope>NUCLEOTIDE SEQUENCE</scope>
    <source>
        <strain evidence="1">MCC10004</strain>
        <strain evidence="2">MCC10119</strain>
    </source>
</reference>
<proteinExistence type="predicted"/>
<evidence type="ECO:0000313" key="2">
    <source>
        <dbReference type="EMBL" id="TCF67415.1"/>
    </source>
</evidence>
<organism evidence="1 4">
    <name type="scientific">Bifidobacterium longum subsp. longum</name>
    <dbReference type="NCBI Taxonomy" id="1679"/>
    <lineage>
        <taxon>Bacteria</taxon>
        <taxon>Bacillati</taxon>
        <taxon>Actinomycetota</taxon>
        <taxon>Actinomycetes</taxon>
        <taxon>Bifidobacteriales</taxon>
        <taxon>Bifidobacteriaceae</taxon>
        <taxon>Bifidobacterium</taxon>
    </lineage>
</organism>
<reference evidence="3 4" key="1">
    <citation type="journal article" date="2018" name="Sci. Rep.">
        <title>Genomic diversity and distribution of Bifidobacterium longum subsp. longum across the human lifespan.</title>
        <authorList>
            <person name="Odamaki T."/>
            <person name="Bottacini F."/>
            <person name="Kato K."/>
            <person name="Mitsuyama E."/>
            <person name="Yoshida K."/>
            <person name="Horigome A."/>
            <person name="Xiao J.Z."/>
            <person name="van Sinderen D."/>
        </authorList>
    </citation>
    <scope>NUCLEOTIDE SEQUENCE [LARGE SCALE GENOMIC DNA]</scope>
    <source>
        <strain evidence="1 4">MCC10004</strain>
        <strain evidence="2 3">MCC10119</strain>
    </source>
</reference>
<sequence length="240" mass="25091">MANAWKKMGSLRGPAGAGADVATSKKAGVVKPSGDFDITADGTLSLYTPMSVMSFTGGSDHEIGETVDTVNLAWKLNKTPATLTLDGQEIVKGEDGQFPTSQPLTKQALKANKTYTLAVTDARGSKASKTTSVLFHYKRYWGVGGNPADSVDSTFLLALAGSELGDSKAKTFTVNAAAGQYIWYAIPHSFGTPTFKVGGFEGGFNLVKTFDHTNASGATVSYDVWQSTNAGLGNTTVNAA</sequence>
<evidence type="ECO:0000313" key="3">
    <source>
        <dbReference type="Proteomes" id="UP000292729"/>
    </source>
</evidence>
<name>A0A4R0SAG8_BIFLL</name>
<dbReference type="Proteomes" id="UP000293475">
    <property type="component" value="Unassembled WGS sequence"/>
</dbReference>
<evidence type="ECO:0000313" key="4">
    <source>
        <dbReference type="Proteomes" id="UP000293475"/>
    </source>
</evidence>
<dbReference type="AlphaFoldDB" id="A0A4R0SAG8"/>
<evidence type="ECO:0000313" key="1">
    <source>
        <dbReference type="EMBL" id="TCD78526.1"/>
    </source>
</evidence>
<dbReference type="EMBL" id="SHTI01000037">
    <property type="protein sequence ID" value="TCF67415.1"/>
    <property type="molecule type" value="Genomic_DNA"/>
</dbReference>
<dbReference type="EMBL" id="SHPO01000011">
    <property type="protein sequence ID" value="TCD78526.1"/>
    <property type="molecule type" value="Genomic_DNA"/>
</dbReference>
<accession>A0A4R0SAG8</accession>
<dbReference type="RefSeq" id="WP_032685233.1">
    <property type="nucleotide sequence ID" value="NZ_JBDXSR010000006.1"/>
</dbReference>